<dbReference type="SUPFAM" id="SSF47789">
    <property type="entry name" value="C-terminal domain of RNA polymerase alpha subunit"/>
    <property type="match status" value="1"/>
</dbReference>
<organism evidence="1 2">
    <name type="scientific">Sphingobium chungbukense</name>
    <dbReference type="NCBI Taxonomy" id="56193"/>
    <lineage>
        <taxon>Bacteria</taxon>
        <taxon>Pseudomonadati</taxon>
        <taxon>Pseudomonadota</taxon>
        <taxon>Alphaproteobacteria</taxon>
        <taxon>Sphingomonadales</taxon>
        <taxon>Sphingomonadaceae</taxon>
        <taxon>Sphingobium</taxon>
    </lineage>
</organism>
<sequence>MAAALRGDGLSFVQVGKRMGCSATRAVQLVERHRMRASEVTDFDLNTPIHKISREVLPVRVKNALINISPRSMDVTLSDVLSLTDAELLRSYNLGRVGLSEIKDAIDQALSRSALT</sequence>
<dbReference type="Gene3D" id="1.10.150.20">
    <property type="entry name" value="5' to 3' exonuclease, C-terminal subdomain"/>
    <property type="match status" value="1"/>
</dbReference>
<dbReference type="Proteomes" id="UP000033874">
    <property type="component" value="Unassembled WGS sequence"/>
</dbReference>
<protein>
    <recommendedName>
        <fullName evidence="3">RNA polymerase alpha subunit C-terminal domain-containing protein</fullName>
    </recommendedName>
</protein>
<evidence type="ECO:0008006" key="3">
    <source>
        <dbReference type="Google" id="ProtNLM"/>
    </source>
</evidence>
<evidence type="ECO:0000313" key="1">
    <source>
        <dbReference type="EMBL" id="KKW93954.1"/>
    </source>
</evidence>
<accession>A0A0M3AZH0</accession>
<dbReference type="STRING" id="56193.YP76_04780"/>
<proteinExistence type="predicted"/>
<reference evidence="1 2" key="1">
    <citation type="submission" date="2015-04" db="EMBL/GenBank/DDBJ databases">
        <title>Genome sequence of aromatic hydrocarbons-degrading Sphingobium chungbukense DJ77.</title>
        <authorList>
            <person name="Kim Y.-C."/>
            <person name="Chae J.-C."/>
        </authorList>
    </citation>
    <scope>NUCLEOTIDE SEQUENCE [LARGE SCALE GENOMIC DNA]</scope>
    <source>
        <strain evidence="1 2">DJ77</strain>
    </source>
</reference>
<dbReference type="PATRIC" id="fig|56193.3.peg.987"/>
<name>A0A0M3AZH0_9SPHN</name>
<gene>
    <name evidence="1" type="ORF">YP76_04780</name>
</gene>
<keyword evidence="2" id="KW-1185">Reference proteome</keyword>
<dbReference type="AlphaFoldDB" id="A0A0M3AZH0"/>
<dbReference type="EMBL" id="LBIC01000001">
    <property type="protein sequence ID" value="KKW93954.1"/>
    <property type="molecule type" value="Genomic_DNA"/>
</dbReference>
<comment type="caution">
    <text evidence="1">The sequence shown here is derived from an EMBL/GenBank/DDBJ whole genome shotgun (WGS) entry which is preliminary data.</text>
</comment>
<evidence type="ECO:0000313" key="2">
    <source>
        <dbReference type="Proteomes" id="UP000033874"/>
    </source>
</evidence>